<evidence type="ECO:0000256" key="3">
    <source>
        <dbReference type="SAM" id="MobiDB-lite"/>
    </source>
</evidence>
<dbReference type="InterPro" id="IPR000644">
    <property type="entry name" value="CBS_dom"/>
</dbReference>
<dbReference type="Pfam" id="PF00654">
    <property type="entry name" value="Voltage_CLC"/>
    <property type="match status" value="1"/>
</dbReference>
<dbReference type="PROSITE" id="PS51371">
    <property type="entry name" value="CBS"/>
    <property type="match status" value="1"/>
</dbReference>
<protein>
    <recommendedName>
        <fullName evidence="5">CBS domain-containing protein</fullName>
    </recommendedName>
</protein>
<evidence type="ECO:0000313" key="6">
    <source>
        <dbReference type="EMBL" id="CAB5395186.1"/>
    </source>
</evidence>
<feature type="compositionally biased region" description="Polar residues" evidence="3">
    <location>
        <begin position="69"/>
        <end position="81"/>
    </location>
</feature>
<dbReference type="OrthoDB" id="431497at2759"/>
<dbReference type="PANTHER" id="PTHR45711:SF6">
    <property type="entry name" value="CHLORIDE CHANNEL PROTEIN"/>
    <property type="match status" value="1"/>
</dbReference>
<feature type="compositionally biased region" description="Polar residues" evidence="3">
    <location>
        <begin position="32"/>
        <end position="42"/>
    </location>
</feature>
<evidence type="ECO:0000256" key="4">
    <source>
        <dbReference type="SAM" id="Phobius"/>
    </source>
</evidence>
<dbReference type="AlphaFoldDB" id="A0A916EKC6"/>
<feature type="transmembrane region" description="Helical" evidence="4">
    <location>
        <begin position="608"/>
        <end position="631"/>
    </location>
</feature>
<dbReference type="GO" id="GO:0005769">
    <property type="term" value="C:early endosome"/>
    <property type="evidence" value="ECO:0007669"/>
    <property type="project" value="TreeGrafter"/>
</dbReference>
<dbReference type="GO" id="GO:0005886">
    <property type="term" value="C:plasma membrane"/>
    <property type="evidence" value="ECO:0007669"/>
    <property type="project" value="TreeGrafter"/>
</dbReference>
<dbReference type="GO" id="GO:0005247">
    <property type="term" value="F:voltage-gated chloride channel activity"/>
    <property type="evidence" value="ECO:0007669"/>
    <property type="project" value="TreeGrafter"/>
</dbReference>
<evidence type="ECO:0000256" key="1">
    <source>
        <dbReference type="ARBA" id="ARBA00023065"/>
    </source>
</evidence>
<feature type="transmembrane region" description="Helical" evidence="4">
    <location>
        <begin position="382"/>
        <end position="398"/>
    </location>
</feature>
<keyword evidence="1" id="KW-0406">Ion transport</keyword>
<dbReference type="VEuPathDB" id="FungiDB:RhiirFUN_008512"/>
<reference evidence="6" key="1">
    <citation type="submission" date="2020-05" db="EMBL/GenBank/DDBJ databases">
        <authorList>
            <person name="Rincon C."/>
            <person name="Sanders R I."/>
            <person name="Robbins C."/>
            <person name="Chaturvedi A."/>
        </authorList>
    </citation>
    <scope>NUCLEOTIDE SEQUENCE</scope>
    <source>
        <strain evidence="6">CHB12</strain>
    </source>
</reference>
<sequence length="893" mass="99647">MRNTNPFLNIPPYKPDRSRRKSINGHGDEQNEPISNTNLSNLENRRDNNYSNPLPAVHSRSFSEHSKDSINVQEPNETTSLLGAREPSSHYSHFPSAREDDNAFSSSSRFRRHTWNPRQLKHLTAAFTEQIGRYKRRSGAYDEDKQAMLNEGGGIRVWYDDYTTIDWIHDYVKERVRIRKLHSIKGIRGWIVTSYDGLQGWVLVFLIGIVTACFAAGVDIAAEWGSDLKDGYCTESLRLNRNFCCANITNNGLDLNDDNKCDKWNSWSQAIRIHDESDAKLFDFFAYVVVALLFATGSALLVKYNSLYARPSSKSSARIENIEPKRKELKPYAAGSGIPEVKTILSGFVIRGFLGIRTLWIKAISLAMVVSAGMTLGKEGPFVHIACCIGNVLSRLFHKYNKNEGKRREILSASAAAGVSVAFAAPIGGVLFSLEEVSYYFPSKTLCRSFFCAIVAAVSLKLIDPFNTGKIVMFQVSYNKDWHVFEIVNFLILGVLGGLFGASLCKLILLYTKYIRNRTWLKQWPVVEVMMVVVITAAVNFGNKYTRMSNTELIFGLFSECTNEKEHDGLCDNSFNGMFEAFYLLGLALISKFLTCVITFGIRVPAGIFIPALLVGACFGRMLGIVMQYLTMTYPDFPIYSTVCNQNINGDCVIPGVYAMVGAAASLAGVTRSTVSLTVIMFELTGTLTYVLPIMTAIMISKWVADGIIKHGIYDLLIDLGGHPYLDSKTEYDGANTTFTTTLDLCQRDLEVIDVNDLNTIGELKNKLKKLSTSGYSDAGFPIVDNKILVGYIASTELEHALSLAHGSDNLTRCYFKDENVIDKSANFTAYVNQAPLTISKNASLEIVLELFKKLGLRYVIVVDRGQYVGVINKKRLLIYLRQITGKDMNNTL</sequence>
<organism evidence="6 7">
    <name type="scientific">Rhizophagus irregularis</name>
    <dbReference type="NCBI Taxonomy" id="588596"/>
    <lineage>
        <taxon>Eukaryota</taxon>
        <taxon>Fungi</taxon>
        <taxon>Fungi incertae sedis</taxon>
        <taxon>Mucoromycota</taxon>
        <taxon>Glomeromycotina</taxon>
        <taxon>Glomeromycetes</taxon>
        <taxon>Glomerales</taxon>
        <taxon>Glomeraceae</taxon>
        <taxon>Rhizophagus</taxon>
    </lineage>
</organism>
<proteinExistence type="predicted"/>
<keyword evidence="4" id="KW-0472">Membrane</keyword>
<feature type="transmembrane region" description="Helical" evidence="4">
    <location>
        <begin position="652"/>
        <end position="671"/>
    </location>
</feature>
<dbReference type="EMBL" id="CAGKOT010000096">
    <property type="protein sequence ID" value="CAB5395186.1"/>
    <property type="molecule type" value="Genomic_DNA"/>
</dbReference>
<keyword evidence="4" id="KW-0812">Transmembrane</keyword>
<dbReference type="GO" id="GO:0005794">
    <property type="term" value="C:Golgi apparatus"/>
    <property type="evidence" value="ECO:0007669"/>
    <property type="project" value="TreeGrafter"/>
</dbReference>
<keyword evidence="4" id="KW-1133">Transmembrane helix</keyword>
<feature type="transmembrane region" description="Helical" evidence="4">
    <location>
        <begin position="484"/>
        <end position="511"/>
    </location>
</feature>
<keyword evidence="2" id="KW-0129">CBS domain</keyword>
<feature type="transmembrane region" description="Helical" evidence="4">
    <location>
        <begin position="359"/>
        <end position="376"/>
    </location>
</feature>
<feature type="transmembrane region" description="Helical" evidence="4">
    <location>
        <begin position="201"/>
        <end position="222"/>
    </location>
</feature>
<dbReference type="InterPro" id="IPR001807">
    <property type="entry name" value="ClC"/>
</dbReference>
<dbReference type="PANTHER" id="PTHR45711">
    <property type="entry name" value="CHLORIDE CHANNEL PROTEIN"/>
    <property type="match status" value="1"/>
</dbReference>
<feature type="region of interest" description="Disordered" evidence="3">
    <location>
        <begin position="1"/>
        <end position="105"/>
    </location>
</feature>
<gene>
    <name evidence="6" type="ORF">CHRIB12_LOCUS23721</name>
</gene>
<dbReference type="SMART" id="SM00116">
    <property type="entry name" value="CBS"/>
    <property type="match status" value="2"/>
</dbReference>
<feature type="transmembrane region" description="Helical" evidence="4">
    <location>
        <begin position="284"/>
        <end position="304"/>
    </location>
</feature>
<keyword evidence="1" id="KW-0813">Transport</keyword>
<evidence type="ECO:0000313" key="7">
    <source>
        <dbReference type="Proteomes" id="UP000684084"/>
    </source>
</evidence>
<evidence type="ECO:0000256" key="2">
    <source>
        <dbReference type="PROSITE-ProRule" id="PRU00703"/>
    </source>
</evidence>
<name>A0A916EKC6_9GLOM</name>
<accession>A0A916EKC6</accession>
<comment type="caution">
    <text evidence="6">The sequence shown here is derived from an EMBL/GenBank/DDBJ whole genome shotgun (WGS) entry which is preliminary data.</text>
</comment>
<feature type="domain" description="CBS" evidence="5">
    <location>
        <begin position="832"/>
        <end position="889"/>
    </location>
</feature>
<feature type="transmembrane region" description="Helical" evidence="4">
    <location>
        <begin position="410"/>
        <end position="434"/>
    </location>
</feature>
<feature type="transmembrane region" description="Helical" evidence="4">
    <location>
        <begin position="523"/>
        <end position="541"/>
    </location>
</feature>
<feature type="transmembrane region" description="Helical" evidence="4">
    <location>
        <begin position="582"/>
        <end position="602"/>
    </location>
</feature>
<dbReference type="CDD" id="cd03684">
    <property type="entry name" value="ClC_3_like"/>
    <property type="match status" value="1"/>
</dbReference>
<feature type="transmembrane region" description="Helical" evidence="4">
    <location>
        <begin position="677"/>
        <end position="700"/>
    </location>
</feature>
<evidence type="ECO:0000259" key="5">
    <source>
        <dbReference type="PROSITE" id="PS51371"/>
    </source>
</evidence>
<dbReference type="Proteomes" id="UP000684084">
    <property type="component" value="Unassembled WGS sequence"/>
</dbReference>
<dbReference type="Pfam" id="PF00571">
    <property type="entry name" value="CBS"/>
    <property type="match status" value="1"/>
</dbReference>